<evidence type="ECO:0000256" key="1">
    <source>
        <dbReference type="SAM" id="Phobius"/>
    </source>
</evidence>
<dbReference type="PANTHER" id="PTHR34851">
    <property type="entry name" value="PROTEIN CBG05235-RELATED"/>
    <property type="match status" value="1"/>
</dbReference>
<proteinExistence type="predicted"/>
<feature type="transmembrane region" description="Helical" evidence="1">
    <location>
        <begin position="19"/>
        <end position="37"/>
    </location>
</feature>
<feature type="transmembrane region" description="Helical" evidence="1">
    <location>
        <begin position="70"/>
        <end position="95"/>
    </location>
</feature>
<feature type="transmembrane region" description="Helical" evidence="1">
    <location>
        <begin position="44"/>
        <end position="64"/>
    </location>
</feature>
<dbReference type="Proteomes" id="UP000887540">
    <property type="component" value="Unplaced"/>
</dbReference>
<organism evidence="2 3">
    <name type="scientific">Acrobeloides nanus</name>
    <dbReference type="NCBI Taxonomy" id="290746"/>
    <lineage>
        <taxon>Eukaryota</taxon>
        <taxon>Metazoa</taxon>
        <taxon>Ecdysozoa</taxon>
        <taxon>Nematoda</taxon>
        <taxon>Chromadorea</taxon>
        <taxon>Rhabditida</taxon>
        <taxon>Tylenchina</taxon>
        <taxon>Cephalobomorpha</taxon>
        <taxon>Cephaloboidea</taxon>
        <taxon>Cephalobidae</taxon>
        <taxon>Acrobeloides</taxon>
    </lineage>
</organism>
<sequence length="159" mass="18039">MSNHHCCCGCIHVRLGANIIAVLTLLPIIVVIVSFILQGRWVECGGFIAGEIVLIIICSLIFVADKKENYLFYLPYLIVKGIAIALILAVSIFLWAMGSSTPEFYKQNKSKEEVQVWTFSVAGFLLLIALFYIWWWSVVYKAYKYMQNVVKPTRIIVNA</sequence>
<keyword evidence="1" id="KW-0812">Transmembrane</keyword>
<dbReference type="WBParaSite" id="ACRNAN_scaffold2135.g27207.t1">
    <property type="protein sequence ID" value="ACRNAN_scaffold2135.g27207.t1"/>
    <property type="gene ID" value="ACRNAN_scaffold2135.g27207"/>
</dbReference>
<dbReference type="PANTHER" id="PTHR34851:SF5">
    <property type="entry name" value="MARVEL DOMAIN-CONTAINING PROTEIN"/>
    <property type="match status" value="1"/>
</dbReference>
<accession>A0A914DAI4</accession>
<feature type="transmembrane region" description="Helical" evidence="1">
    <location>
        <begin position="116"/>
        <end position="136"/>
    </location>
</feature>
<evidence type="ECO:0000313" key="3">
    <source>
        <dbReference type="WBParaSite" id="ACRNAN_scaffold2135.g27207.t1"/>
    </source>
</evidence>
<evidence type="ECO:0000313" key="2">
    <source>
        <dbReference type="Proteomes" id="UP000887540"/>
    </source>
</evidence>
<keyword evidence="1" id="KW-1133">Transmembrane helix</keyword>
<protein>
    <submittedName>
        <fullName evidence="3">Uncharacterized protein</fullName>
    </submittedName>
</protein>
<reference evidence="3" key="1">
    <citation type="submission" date="2022-11" db="UniProtKB">
        <authorList>
            <consortium name="WormBaseParasite"/>
        </authorList>
    </citation>
    <scope>IDENTIFICATION</scope>
</reference>
<keyword evidence="1" id="KW-0472">Membrane</keyword>
<name>A0A914DAI4_9BILA</name>
<dbReference type="AlphaFoldDB" id="A0A914DAI4"/>
<keyword evidence="2" id="KW-1185">Reference proteome</keyword>